<dbReference type="RefSeq" id="WP_012122729.1">
    <property type="nucleotide sequence ID" value="NC_009767.1"/>
</dbReference>
<dbReference type="Pfam" id="PF13439">
    <property type="entry name" value="Glyco_transf_4"/>
    <property type="match status" value="1"/>
</dbReference>
<dbReference type="CDD" id="cd03801">
    <property type="entry name" value="GT4_PimA-like"/>
    <property type="match status" value="1"/>
</dbReference>
<dbReference type="PANTHER" id="PTHR12526">
    <property type="entry name" value="GLYCOSYLTRANSFERASE"/>
    <property type="match status" value="1"/>
</dbReference>
<keyword evidence="3" id="KW-1185">Reference proteome</keyword>
<dbReference type="Proteomes" id="UP000000263">
    <property type="component" value="Chromosome"/>
</dbReference>
<dbReference type="eggNOG" id="COG0438">
    <property type="taxonomic scope" value="Bacteria"/>
</dbReference>
<keyword evidence="2" id="KW-0808">Transferase</keyword>
<dbReference type="STRING" id="383372.Rcas_4281"/>
<proteinExistence type="predicted"/>
<evidence type="ECO:0000313" key="2">
    <source>
        <dbReference type="EMBL" id="ABU60308.1"/>
    </source>
</evidence>
<dbReference type="GO" id="GO:0016757">
    <property type="term" value="F:glycosyltransferase activity"/>
    <property type="evidence" value="ECO:0007669"/>
    <property type="project" value="TreeGrafter"/>
</dbReference>
<name>A7NRW2_ROSCS</name>
<dbReference type="OrthoDB" id="9807209at2"/>
<dbReference type="Pfam" id="PF13692">
    <property type="entry name" value="Glyco_trans_1_4"/>
    <property type="match status" value="1"/>
</dbReference>
<dbReference type="HOGENOM" id="CLU_028014_0_1_0"/>
<sequence>MHILLLSPYPPYPPRGGGTMRVYQIIRGLAQHHTLTCLTFAPDAVAERALTPLRDRCRVVSVRGPAPRSALRRAWTTLASPLPDMALRNASPAFHAALHDLISSTRFDVVQAESIEMAPYLASLSLVDTRRPNTRPWLVLDQFNAEYVLQKRAALTDLRAALMLSNPVQRSAGGAYSLIQWIKLARYERNVMQTCDVTIVVSEEDRRALERLGGTRFVVAPNGVDTTFFSRAALAHERRAPLAFAVPTLVFSGTLDFRPNVDALVWFVDAVLPQIHMHRPDVRLLAVGKRPAPILQRLARQGRLALTGEVADVRPYLAGATVYIVPMRIGGGIRLKVLEAFAMEAPVVSTSLGVEGIVGLRDGVHCLLAETPQQFARTILRLLDDPATRRALGAAGRELASTGYDWETIIPRMEAAYR</sequence>
<accession>A7NRW2</accession>
<dbReference type="SUPFAM" id="SSF53756">
    <property type="entry name" value="UDP-Glycosyltransferase/glycogen phosphorylase"/>
    <property type="match status" value="1"/>
</dbReference>
<dbReference type="Gene3D" id="3.40.50.2000">
    <property type="entry name" value="Glycogen Phosphorylase B"/>
    <property type="match status" value="2"/>
</dbReference>
<gene>
    <name evidence="2" type="ordered locus">Rcas_4281</name>
</gene>
<dbReference type="InterPro" id="IPR028098">
    <property type="entry name" value="Glyco_trans_4-like_N"/>
</dbReference>
<evidence type="ECO:0000313" key="3">
    <source>
        <dbReference type="Proteomes" id="UP000000263"/>
    </source>
</evidence>
<dbReference type="EMBL" id="CP000804">
    <property type="protein sequence ID" value="ABU60308.1"/>
    <property type="molecule type" value="Genomic_DNA"/>
</dbReference>
<evidence type="ECO:0000259" key="1">
    <source>
        <dbReference type="Pfam" id="PF13439"/>
    </source>
</evidence>
<dbReference type="PANTHER" id="PTHR12526:SF600">
    <property type="entry name" value="GLYCOSYL TRANSFERASE GROUP 1"/>
    <property type="match status" value="1"/>
</dbReference>
<dbReference type="KEGG" id="rca:Rcas_4281"/>
<feature type="domain" description="Glycosyltransferase subfamily 4-like N-terminal" evidence="1">
    <location>
        <begin position="176"/>
        <end position="227"/>
    </location>
</feature>
<reference evidence="2 3" key="1">
    <citation type="submission" date="2007-08" db="EMBL/GenBank/DDBJ databases">
        <title>Complete sequence of Roseiflexus castenholzii DSM 13941.</title>
        <authorList>
            <consortium name="US DOE Joint Genome Institute"/>
            <person name="Copeland A."/>
            <person name="Lucas S."/>
            <person name="Lapidus A."/>
            <person name="Barry K."/>
            <person name="Glavina del Rio T."/>
            <person name="Dalin E."/>
            <person name="Tice H."/>
            <person name="Pitluck S."/>
            <person name="Thompson L.S."/>
            <person name="Brettin T."/>
            <person name="Bruce D."/>
            <person name="Detter J.C."/>
            <person name="Han C."/>
            <person name="Tapia R."/>
            <person name="Schmutz J."/>
            <person name="Larimer F."/>
            <person name="Land M."/>
            <person name="Hauser L."/>
            <person name="Kyrpides N."/>
            <person name="Mikhailova N."/>
            <person name="Bryant D.A."/>
            <person name="Hanada S."/>
            <person name="Tsukatani Y."/>
            <person name="Richardson P."/>
        </authorList>
    </citation>
    <scope>NUCLEOTIDE SEQUENCE [LARGE SCALE GENOMIC DNA]</scope>
    <source>
        <strain evidence="3">DSM 13941 / HLO8</strain>
    </source>
</reference>
<dbReference type="CAZy" id="GT4">
    <property type="family name" value="Glycosyltransferase Family 4"/>
</dbReference>
<protein>
    <submittedName>
        <fullName evidence="2">Glycosyl transferase group 1</fullName>
    </submittedName>
</protein>
<dbReference type="AlphaFoldDB" id="A7NRW2"/>
<organism evidence="2 3">
    <name type="scientific">Roseiflexus castenholzii (strain DSM 13941 / HLO8)</name>
    <dbReference type="NCBI Taxonomy" id="383372"/>
    <lineage>
        <taxon>Bacteria</taxon>
        <taxon>Bacillati</taxon>
        <taxon>Chloroflexota</taxon>
        <taxon>Chloroflexia</taxon>
        <taxon>Chloroflexales</taxon>
        <taxon>Roseiflexineae</taxon>
        <taxon>Roseiflexaceae</taxon>
        <taxon>Roseiflexus</taxon>
    </lineage>
</organism>